<evidence type="ECO:0000313" key="2">
    <source>
        <dbReference type="EMBL" id="GHA11373.1"/>
    </source>
</evidence>
<dbReference type="PANTHER" id="PTHR12788:SF10">
    <property type="entry name" value="PROTEIN-TYROSINE SULFOTRANSFERASE"/>
    <property type="match status" value="1"/>
</dbReference>
<dbReference type="Pfam" id="PF14559">
    <property type="entry name" value="TPR_19"/>
    <property type="match status" value="1"/>
</dbReference>
<protein>
    <submittedName>
        <fullName evidence="2">Sulfotransferase</fullName>
    </submittedName>
</protein>
<dbReference type="SMART" id="SM00028">
    <property type="entry name" value="TPR"/>
    <property type="match status" value="5"/>
</dbReference>
<dbReference type="InterPro" id="IPR027417">
    <property type="entry name" value="P-loop_NTPase"/>
</dbReference>
<dbReference type="Gene3D" id="1.25.40.10">
    <property type="entry name" value="Tetratricopeptide repeat domain"/>
    <property type="match status" value="1"/>
</dbReference>
<dbReference type="Gene3D" id="3.40.50.300">
    <property type="entry name" value="P-loop containing nucleotide triphosphate hydrolases"/>
    <property type="match status" value="1"/>
</dbReference>
<keyword evidence="3" id="KW-1185">Reference proteome</keyword>
<dbReference type="InterPro" id="IPR026634">
    <property type="entry name" value="TPST-like"/>
</dbReference>
<reference evidence="2" key="1">
    <citation type="journal article" date="2014" name="Int. J. Syst. Evol. Microbiol.">
        <title>Complete genome sequence of Corynebacterium casei LMG S-19264T (=DSM 44701T), isolated from a smear-ripened cheese.</title>
        <authorList>
            <consortium name="US DOE Joint Genome Institute (JGI-PGF)"/>
            <person name="Walter F."/>
            <person name="Albersmeier A."/>
            <person name="Kalinowski J."/>
            <person name="Ruckert C."/>
        </authorList>
    </citation>
    <scope>NUCLEOTIDE SEQUENCE</scope>
    <source>
        <strain evidence="2">KCTC 12711</strain>
    </source>
</reference>
<dbReference type="Proteomes" id="UP000614811">
    <property type="component" value="Unassembled WGS sequence"/>
</dbReference>
<accession>A0A918RU92</accession>
<keyword evidence="1" id="KW-0808">Transferase</keyword>
<dbReference type="GO" id="GO:0008476">
    <property type="term" value="F:protein-tyrosine sulfotransferase activity"/>
    <property type="evidence" value="ECO:0007669"/>
    <property type="project" value="InterPro"/>
</dbReference>
<dbReference type="AlphaFoldDB" id="A0A918RU92"/>
<organism evidence="2 3">
    <name type="scientific">Arenicella chitinivorans</name>
    <dbReference type="NCBI Taxonomy" id="1329800"/>
    <lineage>
        <taxon>Bacteria</taxon>
        <taxon>Pseudomonadati</taxon>
        <taxon>Pseudomonadota</taxon>
        <taxon>Gammaproteobacteria</taxon>
        <taxon>Arenicellales</taxon>
        <taxon>Arenicellaceae</taxon>
        <taxon>Arenicella</taxon>
    </lineage>
</organism>
<dbReference type="EMBL" id="BMXA01000003">
    <property type="protein sequence ID" value="GHA11373.1"/>
    <property type="molecule type" value="Genomic_DNA"/>
</dbReference>
<proteinExistence type="predicted"/>
<sequence>MQYAGQILNVEPNSPEGLFLRGLSSRAQGHADAAISALQAAFSQDPARYDAAVELAAIYSLQRQNSKAADLLERVVPLLNNSPRYLDLAGTVYTEIGLIDKAYPLFVKAAEIQPGIDVFEANLATCSVYLGKIDEGIALYESLLQRNPSHRKNHYQLSRLRKAENETHIAQMQDLLLDPNVDPRRNVPLLFAIAKELEDLQRWPESFTYYQRGCDAISQQLSYRVEDDVALIDQLIETCSEQWVADQNLAHDKAEPTPIFIVGLPRTGTTLVERIISSHSEVESLGETLFLPRILQSLGSQVGGKPLSAQTIRDLGKKDLSGLPGAYLNQVGYRLQGAPMFIEKLPFNFLYAGFVAKTWPHAKFVHLVRQPMDACFSMYKQVFTGAYPYSYRLADLGRYYVAYDRLRQHWQRVLGDRFIEVEYEALVTDQAAQTTDLLRSLSLEYEPQCLQFERNQAPSATASSVQVRSGVHSGSVNKWRRYEAELAPLRAVLEANGITVG</sequence>
<reference evidence="2" key="2">
    <citation type="submission" date="2020-09" db="EMBL/GenBank/DDBJ databases">
        <authorList>
            <person name="Sun Q."/>
            <person name="Kim S."/>
        </authorList>
    </citation>
    <scope>NUCLEOTIDE SEQUENCE</scope>
    <source>
        <strain evidence="2">KCTC 12711</strain>
    </source>
</reference>
<dbReference type="InterPro" id="IPR011990">
    <property type="entry name" value="TPR-like_helical_dom_sf"/>
</dbReference>
<gene>
    <name evidence="2" type="ORF">GCM10008090_21420</name>
</gene>
<dbReference type="SUPFAM" id="SSF52540">
    <property type="entry name" value="P-loop containing nucleoside triphosphate hydrolases"/>
    <property type="match status" value="1"/>
</dbReference>
<dbReference type="PANTHER" id="PTHR12788">
    <property type="entry name" value="PROTEIN-TYROSINE SULFOTRANSFERASE 2"/>
    <property type="match status" value="1"/>
</dbReference>
<name>A0A918RU92_9GAMM</name>
<evidence type="ECO:0000313" key="3">
    <source>
        <dbReference type="Proteomes" id="UP000614811"/>
    </source>
</evidence>
<dbReference type="SUPFAM" id="SSF48452">
    <property type="entry name" value="TPR-like"/>
    <property type="match status" value="1"/>
</dbReference>
<dbReference type="Pfam" id="PF13469">
    <property type="entry name" value="Sulfotransfer_3"/>
    <property type="match status" value="1"/>
</dbReference>
<dbReference type="InterPro" id="IPR019734">
    <property type="entry name" value="TPR_rpt"/>
</dbReference>
<evidence type="ECO:0000256" key="1">
    <source>
        <dbReference type="ARBA" id="ARBA00022679"/>
    </source>
</evidence>
<comment type="caution">
    <text evidence="2">The sequence shown here is derived from an EMBL/GenBank/DDBJ whole genome shotgun (WGS) entry which is preliminary data.</text>
</comment>